<sequence length="194" mass="22552">MATSYDKAIALIDEAHALDPKKITKEDKEVPYELHYAQKMSHYLNLRCPNASETLRIAIRSQHFRRWEVPRDSYPMTRIGYHAWRTFLKKRQAELASQICLDCGYSQEDSEQVAALIRKEDLKSNEETQVLEDVACLVFLDDQFEEFEKEHDEDKIIKILQKTWGKMTEEGHQLASKIPMAGRPQELIQKALAG</sequence>
<dbReference type="OrthoDB" id="417697at2759"/>
<dbReference type="AlphaFoldDB" id="A0A9P4TWG2"/>
<dbReference type="Pfam" id="PF13875">
    <property type="entry name" value="DUF4202"/>
    <property type="match status" value="1"/>
</dbReference>
<organism evidence="1 2">
    <name type="scientific">Tothia fuscella</name>
    <dbReference type="NCBI Taxonomy" id="1048955"/>
    <lineage>
        <taxon>Eukaryota</taxon>
        <taxon>Fungi</taxon>
        <taxon>Dikarya</taxon>
        <taxon>Ascomycota</taxon>
        <taxon>Pezizomycotina</taxon>
        <taxon>Dothideomycetes</taxon>
        <taxon>Pleosporomycetidae</taxon>
        <taxon>Venturiales</taxon>
        <taxon>Cylindrosympodiaceae</taxon>
        <taxon>Tothia</taxon>
    </lineage>
</organism>
<accession>A0A9P4TWG2</accession>
<evidence type="ECO:0008006" key="3">
    <source>
        <dbReference type="Google" id="ProtNLM"/>
    </source>
</evidence>
<reference evidence="1" key="1">
    <citation type="journal article" date="2020" name="Stud. Mycol.">
        <title>101 Dothideomycetes genomes: a test case for predicting lifestyles and emergence of pathogens.</title>
        <authorList>
            <person name="Haridas S."/>
            <person name="Albert R."/>
            <person name="Binder M."/>
            <person name="Bloem J."/>
            <person name="Labutti K."/>
            <person name="Salamov A."/>
            <person name="Andreopoulos B."/>
            <person name="Baker S."/>
            <person name="Barry K."/>
            <person name="Bills G."/>
            <person name="Bluhm B."/>
            <person name="Cannon C."/>
            <person name="Castanera R."/>
            <person name="Culley D."/>
            <person name="Daum C."/>
            <person name="Ezra D."/>
            <person name="Gonzalez J."/>
            <person name="Henrissat B."/>
            <person name="Kuo A."/>
            <person name="Liang C."/>
            <person name="Lipzen A."/>
            <person name="Lutzoni F."/>
            <person name="Magnuson J."/>
            <person name="Mondo S."/>
            <person name="Nolan M."/>
            <person name="Ohm R."/>
            <person name="Pangilinan J."/>
            <person name="Park H.-J."/>
            <person name="Ramirez L."/>
            <person name="Alfaro M."/>
            <person name="Sun H."/>
            <person name="Tritt A."/>
            <person name="Yoshinaga Y."/>
            <person name="Zwiers L.-H."/>
            <person name="Turgeon B."/>
            <person name="Goodwin S."/>
            <person name="Spatafora J."/>
            <person name="Crous P."/>
            <person name="Grigoriev I."/>
        </authorList>
    </citation>
    <scope>NUCLEOTIDE SEQUENCE</scope>
    <source>
        <strain evidence="1">CBS 130266</strain>
    </source>
</reference>
<protein>
    <recommendedName>
        <fullName evidence="3">Glutamyl-tRNA synthetase</fullName>
    </recommendedName>
</protein>
<evidence type="ECO:0000313" key="2">
    <source>
        <dbReference type="Proteomes" id="UP000800235"/>
    </source>
</evidence>
<name>A0A9P4TWG2_9PEZI</name>
<proteinExistence type="predicted"/>
<evidence type="ECO:0000313" key="1">
    <source>
        <dbReference type="EMBL" id="KAF2428297.1"/>
    </source>
</evidence>
<comment type="caution">
    <text evidence="1">The sequence shown here is derived from an EMBL/GenBank/DDBJ whole genome shotgun (WGS) entry which is preliminary data.</text>
</comment>
<keyword evidence="2" id="KW-1185">Reference proteome</keyword>
<dbReference type="InterPro" id="IPR025255">
    <property type="entry name" value="DUF4202"/>
</dbReference>
<dbReference type="PANTHER" id="PTHR41729">
    <property type="entry name" value="GLUTAMYL-TRNA SYNTHETASE"/>
    <property type="match status" value="1"/>
</dbReference>
<dbReference type="PANTHER" id="PTHR41729:SF1">
    <property type="entry name" value="GLUTAMYL-TRNA SYNTHETASE"/>
    <property type="match status" value="1"/>
</dbReference>
<dbReference type="EMBL" id="MU007055">
    <property type="protein sequence ID" value="KAF2428297.1"/>
    <property type="molecule type" value="Genomic_DNA"/>
</dbReference>
<dbReference type="Proteomes" id="UP000800235">
    <property type="component" value="Unassembled WGS sequence"/>
</dbReference>
<gene>
    <name evidence="1" type="ORF">EJ08DRAFT_326166</name>
</gene>